<dbReference type="Proteomes" id="UP001268864">
    <property type="component" value="Unassembled WGS sequence"/>
</dbReference>
<protein>
    <submittedName>
        <fullName evidence="1">SIMPL domain-containing protein</fullName>
    </submittedName>
</protein>
<evidence type="ECO:0000313" key="2">
    <source>
        <dbReference type="Proteomes" id="UP001268864"/>
    </source>
</evidence>
<organism evidence="1 2">
    <name type="scientific">Haloarcula onubensis</name>
    <dbReference type="NCBI Taxonomy" id="2950539"/>
    <lineage>
        <taxon>Archaea</taxon>
        <taxon>Methanobacteriati</taxon>
        <taxon>Methanobacteriota</taxon>
        <taxon>Stenosarchaea group</taxon>
        <taxon>Halobacteria</taxon>
        <taxon>Halobacteriales</taxon>
        <taxon>Haloarculaceae</taxon>
        <taxon>Haloarcula</taxon>
    </lineage>
</organism>
<dbReference type="EMBL" id="JAMQOS010000001">
    <property type="protein sequence ID" value="MDS0280575.1"/>
    <property type="molecule type" value="Genomic_DNA"/>
</dbReference>
<evidence type="ECO:0000313" key="1">
    <source>
        <dbReference type="EMBL" id="MDS0280575.1"/>
    </source>
</evidence>
<dbReference type="Gene3D" id="3.30.70.2970">
    <property type="entry name" value="Protein of unknown function (DUF541), domain 2"/>
    <property type="match status" value="1"/>
</dbReference>
<dbReference type="InterPro" id="IPR007497">
    <property type="entry name" value="SIMPL/DUF541"/>
</dbReference>
<sequence>MDTQPLAAIGIAALLLAGGVGFVLADTGGAGTAAPNDSTPATANATVSVGADATVERSPDEATVTVAAVGRGETAAAARNNVSGDADAVSDALEAEGATVTSSRFTVRPEYDYSQDGRELVGYVAVHTVAAETSDVDTVGSLVDAAVDNGADRVEGIAYSLSDDTRADARDEALTTAMDRARGGATTLATAEDRSVGDALSIQTSASGQPVVRAEYATAADAGGQTNISPGPVTVDVSVQVTYELE</sequence>
<name>A0ABU2FIJ0_9EURY</name>
<accession>A0ABU2FIJ0</accession>
<dbReference type="Pfam" id="PF04402">
    <property type="entry name" value="SIMPL"/>
    <property type="match status" value="1"/>
</dbReference>
<comment type="caution">
    <text evidence="1">The sequence shown here is derived from an EMBL/GenBank/DDBJ whole genome shotgun (WGS) entry which is preliminary data.</text>
</comment>
<reference evidence="1 2" key="1">
    <citation type="submission" date="2022-06" db="EMBL/GenBank/DDBJ databases">
        <title>Halomicroarcula sp. a new haloarchaeum isolate from saline soil.</title>
        <authorList>
            <person name="Strakova D."/>
            <person name="Galisteo C."/>
            <person name="Sanchez-Porro C."/>
            <person name="Ventosa A."/>
        </authorList>
    </citation>
    <scope>NUCLEOTIDE SEQUENCE [LARGE SCALE GENOMIC DNA]</scope>
    <source>
        <strain evidence="1 2">S3CR25-11</strain>
    </source>
</reference>
<dbReference type="PANTHER" id="PTHR34387:SF2">
    <property type="entry name" value="SLR1258 PROTEIN"/>
    <property type="match status" value="1"/>
</dbReference>
<dbReference type="RefSeq" id="WP_310898424.1">
    <property type="nucleotide sequence ID" value="NZ_JAMQOS010000001.1"/>
</dbReference>
<keyword evidence="2" id="KW-1185">Reference proteome</keyword>
<dbReference type="PANTHER" id="PTHR34387">
    <property type="entry name" value="SLR1258 PROTEIN"/>
    <property type="match status" value="1"/>
</dbReference>
<dbReference type="InterPro" id="IPR052022">
    <property type="entry name" value="26kDa_periplasmic_antigen"/>
</dbReference>
<dbReference type="Gene3D" id="3.30.110.170">
    <property type="entry name" value="Protein of unknown function (DUF541), domain 1"/>
    <property type="match status" value="1"/>
</dbReference>
<proteinExistence type="predicted"/>
<gene>
    <name evidence="1" type="ORF">NDI86_00470</name>
</gene>